<comment type="caution">
    <text evidence="1">The sequence shown here is derived from an EMBL/GenBank/DDBJ whole genome shotgun (WGS) entry which is preliminary data.</text>
</comment>
<dbReference type="Proteomes" id="UP000037632">
    <property type="component" value="Unassembled WGS sequence"/>
</dbReference>
<protein>
    <recommendedName>
        <fullName evidence="3">Reverse transcriptase domain-containing protein</fullName>
    </recommendedName>
</protein>
<proteinExistence type="predicted"/>
<evidence type="ECO:0000313" key="1">
    <source>
        <dbReference type="EMBL" id="KOO84127.1"/>
    </source>
</evidence>
<dbReference type="EMBL" id="JZIW01000001">
    <property type="protein sequence ID" value="KOO84127.1"/>
    <property type="molecule type" value="Genomic_DNA"/>
</dbReference>
<gene>
    <name evidence="1" type="ORF">VL23_13455</name>
</gene>
<sequence length="388" mass="43532">MKLLADHALVGQNADRDKGLLTGPMFSHLIANLVLRDVDRAMSAAFPSRYFRYVDDVVLVGSPSEVSIGRAQLAALLSELGLDLHDVDASKDFELAAGDWLAGEDDFGGNDSQGWMFFARDLKQFLISQPSSRAGLAARFAEEGFRIPLPDYSVEVGGASYQDRFLDQLRRYPWLLEKIFRQTTPSMLLFSAQTLRVEYTKHLLHILEVGPKLDGYARKRFIPKIRYFAGRLLYLARTEDLPLIAERLRQYPEFAMLAEIIHAVGTRDITHLLRMGSNAAQSAAQVLKLIPGEITCRIESWGSAERQGLAILRANGISVVGPVDDELNRFAMWQERGHELMKSDDPFIQEMACLHGVSEHSRHSHILETALDRGEELAFDATTPIDTY</sequence>
<dbReference type="RefSeq" id="WP_053462295.1">
    <property type="nucleotide sequence ID" value="NZ_JZIW01000001.1"/>
</dbReference>
<dbReference type="AlphaFoldDB" id="A0AB34TM06"/>
<reference evidence="1 2" key="1">
    <citation type="journal article" date="2015" name="Antimicrob. Agents Chemother.">
        <title>Whole-Genome Sequencing Identifies Emergence of a Quinolone Resistance Mutation in a Case of Stenotrophomonas maltophilia Bacteremia.</title>
        <authorList>
            <person name="Pak T.R."/>
            <person name="Altman D.R."/>
            <person name="Attie O."/>
            <person name="Sebra R."/>
            <person name="Hamula C.L."/>
            <person name="Lewis M."/>
            <person name="Deikus G."/>
            <person name="Newman L.C."/>
            <person name="Fang G."/>
            <person name="Hand J."/>
            <person name="Papel G."/>
            <person name="Wallach F."/>
            <person name="Schadt E.E."/>
            <person name="Huprikar S."/>
            <person name="van Bakel H."/>
            <person name="Kasarskis A."/>
            <person name="Bashir A."/>
        </authorList>
    </citation>
    <scope>NUCLEOTIDE SEQUENCE [LARGE SCALE GENOMIC DNA]</scope>
    <source>
        <strain evidence="1 2">ISMMS6</strain>
    </source>
</reference>
<organism evidence="1 2">
    <name type="scientific">Stenotrophomonas maltophilia</name>
    <name type="common">Pseudomonas maltophilia</name>
    <name type="synonym">Xanthomonas maltophilia</name>
    <dbReference type="NCBI Taxonomy" id="40324"/>
    <lineage>
        <taxon>Bacteria</taxon>
        <taxon>Pseudomonadati</taxon>
        <taxon>Pseudomonadota</taxon>
        <taxon>Gammaproteobacteria</taxon>
        <taxon>Lysobacterales</taxon>
        <taxon>Lysobacteraceae</taxon>
        <taxon>Stenotrophomonas</taxon>
        <taxon>Stenotrophomonas maltophilia group</taxon>
    </lineage>
</organism>
<name>A0AB34TM06_STEMA</name>
<evidence type="ECO:0008006" key="3">
    <source>
        <dbReference type="Google" id="ProtNLM"/>
    </source>
</evidence>
<evidence type="ECO:0000313" key="2">
    <source>
        <dbReference type="Proteomes" id="UP000037632"/>
    </source>
</evidence>
<dbReference type="CDD" id="cd01646">
    <property type="entry name" value="RT_Bac_retron_I"/>
    <property type="match status" value="1"/>
</dbReference>
<accession>A0AB34TM06</accession>